<dbReference type="FunCoup" id="A0A5J5F073">
    <property type="interactions" value="646"/>
</dbReference>
<comment type="similarity">
    <text evidence="1">Belongs to the SGT family.</text>
</comment>
<feature type="compositionally biased region" description="Low complexity" evidence="5">
    <location>
        <begin position="79"/>
        <end position="93"/>
    </location>
</feature>
<dbReference type="Gene3D" id="1.25.40.10">
    <property type="entry name" value="Tetratricopeptide repeat domain"/>
    <property type="match status" value="1"/>
</dbReference>
<feature type="repeat" description="TPR" evidence="4">
    <location>
        <begin position="171"/>
        <end position="204"/>
    </location>
</feature>
<evidence type="ECO:0000256" key="3">
    <source>
        <dbReference type="ARBA" id="ARBA00022803"/>
    </source>
</evidence>
<dbReference type="OrthoDB" id="2335338at2759"/>
<dbReference type="InterPro" id="IPR032374">
    <property type="entry name" value="SGTA_dimer"/>
</dbReference>
<dbReference type="InterPro" id="IPR047150">
    <property type="entry name" value="SGT"/>
</dbReference>
<evidence type="ECO:0000313" key="8">
    <source>
        <dbReference type="Proteomes" id="UP000326924"/>
    </source>
</evidence>
<comment type="caution">
    <text evidence="7">The sequence shown here is derived from an EMBL/GenBank/DDBJ whole genome shotgun (WGS) entry which is preliminary data.</text>
</comment>
<dbReference type="SUPFAM" id="SSF48452">
    <property type="entry name" value="TPR-like"/>
    <property type="match status" value="1"/>
</dbReference>
<proteinExistence type="inferred from homology"/>
<dbReference type="FunFam" id="1.25.40.10:FF:000207">
    <property type="entry name" value="Small glutamine-rich tetratricopeptide repeat-containing protein"/>
    <property type="match status" value="1"/>
</dbReference>
<dbReference type="GO" id="GO:0016020">
    <property type="term" value="C:membrane"/>
    <property type="evidence" value="ECO:0007669"/>
    <property type="project" value="TreeGrafter"/>
</dbReference>
<evidence type="ECO:0000313" key="7">
    <source>
        <dbReference type="EMBL" id="KAA8909200.1"/>
    </source>
</evidence>
<evidence type="ECO:0000256" key="2">
    <source>
        <dbReference type="ARBA" id="ARBA00022737"/>
    </source>
</evidence>
<dbReference type="InterPro" id="IPR019734">
    <property type="entry name" value="TPR_rpt"/>
</dbReference>
<accession>A0A5J5F073</accession>
<dbReference type="GO" id="GO:0060090">
    <property type="term" value="F:molecular adaptor activity"/>
    <property type="evidence" value="ECO:0007669"/>
    <property type="project" value="TreeGrafter"/>
</dbReference>
<evidence type="ECO:0000256" key="5">
    <source>
        <dbReference type="SAM" id="MobiDB-lite"/>
    </source>
</evidence>
<feature type="compositionally biased region" description="Basic and acidic residues" evidence="5">
    <location>
        <begin position="96"/>
        <end position="107"/>
    </location>
</feature>
<evidence type="ECO:0000259" key="6">
    <source>
        <dbReference type="Pfam" id="PF16546"/>
    </source>
</evidence>
<keyword evidence="3 4" id="KW-0802">TPR repeat</keyword>
<dbReference type="Pfam" id="PF16546">
    <property type="entry name" value="SGTA_dimer"/>
    <property type="match status" value="1"/>
</dbReference>
<dbReference type="InterPro" id="IPR011990">
    <property type="entry name" value="TPR-like_helical_dom_sf"/>
</dbReference>
<feature type="repeat" description="TPR" evidence="4">
    <location>
        <begin position="103"/>
        <end position="136"/>
    </location>
</feature>
<dbReference type="GO" id="GO:0072380">
    <property type="term" value="C:TRC complex"/>
    <property type="evidence" value="ECO:0007669"/>
    <property type="project" value="TreeGrafter"/>
</dbReference>
<dbReference type="PANTHER" id="PTHR45831:SF2">
    <property type="entry name" value="LD24721P"/>
    <property type="match status" value="1"/>
</dbReference>
<dbReference type="PANTHER" id="PTHR45831">
    <property type="entry name" value="LD24721P"/>
    <property type="match status" value="1"/>
</dbReference>
<reference evidence="7 8" key="1">
    <citation type="submission" date="2019-09" db="EMBL/GenBank/DDBJ databases">
        <title>Draft genome of the ectomycorrhizal ascomycete Sphaerosporella brunnea.</title>
        <authorList>
            <consortium name="DOE Joint Genome Institute"/>
            <person name="Benucci G.M."/>
            <person name="Marozzi G."/>
            <person name="Antonielli L."/>
            <person name="Sanchez S."/>
            <person name="Marco P."/>
            <person name="Wang X."/>
            <person name="Falini L.B."/>
            <person name="Barry K."/>
            <person name="Haridas S."/>
            <person name="Lipzen A."/>
            <person name="Labutti K."/>
            <person name="Grigoriev I.V."/>
            <person name="Murat C."/>
            <person name="Martin F."/>
            <person name="Albertini E."/>
            <person name="Donnini D."/>
            <person name="Bonito G."/>
        </authorList>
    </citation>
    <scope>NUCLEOTIDE SEQUENCE [LARGE SCALE GENOMIC DNA]</scope>
    <source>
        <strain evidence="7 8">Sb_GMNB300</strain>
    </source>
</reference>
<dbReference type="Pfam" id="PF13432">
    <property type="entry name" value="TPR_16"/>
    <property type="match status" value="1"/>
</dbReference>
<feature type="domain" description="SGTA homodimerisation" evidence="6">
    <location>
        <begin position="5"/>
        <end position="69"/>
    </location>
</feature>
<dbReference type="Pfam" id="PF00515">
    <property type="entry name" value="TPR_1"/>
    <property type="match status" value="1"/>
</dbReference>
<dbReference type="FunFam" id="1.20.5.420:FF:000005">
    <property type="entry name" value="Hsc70 cochaperone (SGT), putative"/>
    <property type="match status" value="1"/>
</dbReference>
<dbReference type="PROSITE" id="PS50005">
    <property type="entry name" value="TPR"/>
    <property type="match status" value="2"/>
</dbReference>
<feature type="region of interest" description="Disordered" evidence="5">
    <location>
        <begin position="220"/>
        <end position="242"/>
    </location>
</feature>
<name>A0A5J5F073_9PEZI</name>
<dbReference type="Proteomes" id="UP000326924">
    <property type="component" value="Unassembled WGS sequence"/>
</dbReference>
<feature type="region of interest" description="Disordered" evidence="5">
    <location>
        <begin position="79"/>
        <end position="111"/>
    </location>
</feature>
<evidence type="ECO:0000256" key="1">
    <source>
        <dbReference type="ARBA" id="ARBA00008175"/>
    </source>
</evidence>
<evidence type="ECO:0000256" key="4">
    <source>
        <dbReference type="PROSITE-ProRule" id="PRU00339"/>
    </source>
</evidence>
<sequence>MSTDSKKKLALAVIDFLNTSITDGTLSSEDKESIEVATQCIADAFKVDPEDKAAMDEALGGQSLQAIYSVFEKMKGKTAAAKPAASPSPAGPKQPTDAEKAEAESLKSKGNAAMSQKDYQTAIDYYSQALKIHPTNPIYLSNRAAAYSSVGNYDAAIKDAEIAVDTDPSYSKAWSRLGHARYSTNDFKGAMDAYKAGIDAEGNGGTQVMQVGYETAKKKYDEQEVARSPPASRTASPMGAGGPGGMMGALSSLLGGMGGAGGKPDFGALMNDPNIMESVSEMMKDPKSLDMVKNMMSNPEIAAMAQNFMGGMGRGAGGAGPASGH</sequence>
<dbReference type="InParanoid" id="A0A5J5F073"/>
<dbReference type="EMBL" id="VXIS01000060">
    <property type="protein sequence ID" value="KAA8909200.1"/>
    <property type="molecule type" value="Genomic_DNA"/>
</dbReference>
<dbReference type="GO" id="GO:0006620">
    <property type="term" value="P:post-translational protein targeting to endoplasmic reticulum membrane"/>
    <property type="evidence" value="ECO:0007669"/>
    <property type="project" value="TreeGrafter"/>
</dbReference>
<keyword evidence="8" id="KW-1185">Reference proteome</keyword>
<organism evidence="7 8">
    <name type="scientific">Sphaerosporella brunnea</name>
    <dbReference type="NCBI Taxonomy" id="1250544"/>
    <lineage>
        <taxon>Eukaryota</taxon>
        <taxon>Fungi</taxon>
        <taxon>Dikarya</taxon>
        <taxon>Ascomycota</taxon>
        <taxon>Pezizomycotina</taxon>
        <taxon>Pezizomycetes</taxon>
        <taxon>Pezizales</taxon>
        <taxon>Pyronemataceae</taxon>
        <taxon>Sphaerosporella</taxon>
    </lineage>
</organism>
<keyword evidence="2" id="KW-0677">Repeat</keyword>
<dbReference type="AlphaFoldDB" id="A0A5J5F073"/>
<dbReference type="SMART" id="SM00028">
    <property type="entry name" value="TPR"/>
    <property type="match status" value="3"/>
</dbReference>
<dbReference type="Gene3D" id="1.20.5.420">
    <property type="entry name" value="Immunoglobulin FC, subunit C"/>
    <property type="match status" value="1"/>
</dbReference>
<gene>
    <name evidence="7" type="ORF">FN846DRAFT_889132</name>
</gene>
<protein>
    <submittedName>
        <fullName evidence="7">Glutamine-rich cytoplasmic protein</fullName>
    </submittedName>
</protein>